<dbReference type="EMBL" id="FN649740">
    <property type="protein sequence ID" value="CBN76925.1"/>
    <property type="molecule type" value="Genomic_DNA"/>
</dbReference>
<dbReference type="InterPro" id="IPR051681">
    <property type="entry name" value="Ser/Thr_Kinases-Pseudokinases"/>
</dbReference>
<dbReference type="InterPro" id="IPR011009">
    <property type="entry name" value="Kinase-like_dom_sf"/>
</dbReference>
<evidence type="ECO:0000259" key="2">
    <source>
        <dbReference type="PROSITE" id="PS50011"/>
    </source>
</evidence>
<name>D8LJ41_ECTSI</name>
<proteinExistence type="predicted"/>
<evidence type="ECO:0000256" key="1">
    <source>
        <dbReference type="SAM" id="MobiDB-lite"/>
    </source>
</evidence>
<dbReference type="GO" id="GO:0005524">
    <property type="term" value="F:ATP binding"/>
    <property type="evidence" value="ECO:0007669"/>
    <property type="project" value="InterPro"/>
</dbReference>
<dbReference type="InterPro" id="IPR000719">
    <property type="entry name" value="Prot_kinase_dom"/>
</dbReference>
<dbReference type="Gene3D" id="1.10.510.10">
    <property type="entry name" value="Transferase(Phosphotransferase) domain 1"/>
    <property type="match status" value="1"/>
</dbReference>
<dbReference type="AlphaFoldDB" id="D8LJ41"/>
<dbReference type="EMBL" id="FN648420">
    <property type="protein sequence ID" value="CBN76925.1"/>
    <property type="molecule type" value="Genomic_DNA"/>
</dbReference>
<accession>D8LJ41</accession>
<dbReference type="PROSITE" id="PS50011">
    <property type="entry name" value="PROTEIN_KINASE_DOM"/>
    <property type="match status" value="1"/>
</dbReference>
<evidence type="ECO:0000313" key="3">
    <source>
        <dbReference type="EMBL" id="CBN76925.1"/>
    </source>
</evidence>
<feature type="region of interest" description="Disordered" evidence="1">
    <location>
        <begin position="273"/>
        <end position="300"/>
    </location>
</feature>
<feature type="domain" description="Protein kinase" evidence="2">
    <location>
        <begin position="140"/>
        <end position="330"/>
    </location>
</feature>
<feature type="non-terminal residue" evidence="3">
    <location>
        <position position="330"/>
    </location>
</feature>
<evidence type="ECO:0000313" key="4">
    <source>
        <dbReference type="Proteomes" id="UP000002630"/>
    </source>
</evidence>
<keyword evidence="4" id="KW-1185">Reference proteome</keyword>
<dbReference type="PANTHER" id="PTHR44329">
    <property type="entry name" value="SERINE/THREONINE-PROTEIN KINASE TNNI3K-RELATED"/>
    <property type="match status" value="1"/>
</dbReference>
<dbReference type="GO" id="GO:0004674">
    <property type="term" value="F:protein serine/threonine kinase activity"/>
    <property type="evidence" value="ECO:0007669"/>
    <property type="project" value="TreeGrafter"/>
</dbReference>
<sequence length="330" mass="36461">MMLEREAKVLGKGGDTSEEDERVLIEEVHDAVSDLVELIKTFQNKSKLAQVLTSSLFKRRQDELNAVMDRAIWGLHLGLQVQVGHNVAQVGHDVGQVRHDVAHLVERSTAEAQAESLAEARRSRRQRKLDQIEIPEDHVSITNEMLGKGGFGVVYLADYNGHNAAKVQHITHGLGKPGESDIPLSGPRMGESNALREKAERKAFLRELDAMIRLRNPHTVNVYGAITSLPGRLVLVMELLAGGDFGPSRRRCMATLSLPTFFWMAAEGQRLGTSASRGGLRTPRDPQALPPPPQIRDQVPTSALHGLPQRCWSPVKPPRRATSTALGWWC</sequence>
<feature type="region of interest" description="Disordered" evidence="1">
    <location>
        <begin position="174"/>
        <end position="193"/>
    </location>
</feature>
<dbReference type="OrthoDB" id="10455527at2759"/>
<gene>
    <name evidence="3" type="primary">PK</name>
    <name evidence="3" type="ORF">Esi_0024_0042</name>
</gene>
<dbReference type="SUPFAM" id="SSF56112">
    <property type="entry name" value="Protein kinase-like (PK-like)"/>
    <property type="match status" value="1"/>
</dbReference>
<dbReference type="GO" id="GO:0004713">
    <property type="term" value="F:protein tyrosine kinase activity"/>
    <property type="evidence" value="ECO:0007669"/>
    <property type="project" value="InterPro"/>
</dbReference>
<reference evidence="3 4" key="1">
    <citation type="journal article" date="2010" name="Nature">
        <title>The Ectocarpus genome and the independent evolution of multicellularity in brown algae.</title>
        <authorList>
            <person name="Cock J.M."/>
            <person name="Sterck L."/>
            <person name="Rouze P."/>
            <person name="Scornet D."/>
            <person name="Allen A.E."/>
            <person name="Amoutzias G."/>
            <person name="Anthouard V."/>
            <person name="Artiguenave F."/>
            <person name="Aury J.M."/>
            <person name="Badger J.H."/>
            <person name="Beszteri B."/>
            <person name="Billiau K."/>
            <person name="Bonnet E."/>
            <person name="Bothwell J.H."/>
            <person name="Bowler C."/>
            <person name="Boyen C."/>
            <person name="Brownlee C."/>
            <person name="Carrano C.J."/>
            <person name="Charrier B."/>
            <person name="Cho G.Y."/>
            <person name="Coelho S.M."/>
            <person name="Collen J."/>
            <person name="Corre E."/>
            <person name="Da Silva C."/>
            <person name="Delage L."/>
            <person name="Delaroque N."/>
            <person name="Dittami S.M."/>
            <person name="Doulbeau S."/>
            <person name="Elias M."/>
            <person name="Farnham G."/>
            <person name="Gachon C.M."/>
            <person name="Gschloessl B."/>
            <person name="Heesch S."/>
            <person name="Jabbari K."/>
            <person name="Jubin C."/>
            <person name="Kawai H."/>
            <person name="Kimura K."/>
            <person name="Kloareg B."/>
            <person name="Kupper F.C."/>
            <person name="Lang D."/>
            <person name="Le Bail A."/>
            <person name="Leblanc C."/>
            <person name="Lerouge P."/>
            <person name="Lohr M."/>
            <person name="Lopez P.J."/>
            <person name="Martens C."/>
            <person name="Maumus F."/>
            <person name="Michel G."/>
            <person name="Miranda-Saavedra D."/>
            <person name="Morales J."/>
            <person name="Moreau H."/>
            <person name="Motomura T."/>
            <person name="Nagasato C."/>
            <person name="Napoli C.A."/>
            <person name="Nelson D.R."/>
            <person name="Nyvall-Collen P."/>
            <person name="Peters A.F."/>
            <person name="Pommier C."/>
            <person name="Potin P."/>
            <person name="Poulain J."/>
            <person name="Quesneville H."/>
            <person name="Read B."/>
            <person name="Rensing S.A."/>
            <person name="Ritter A."/>
            <person name="Rousvoal S."/>
            <person name="Samanta M."/>
            <person name="Samson G."/>
            <person name="Schroeder D.C."/>
            <person name="Segurens B."/>
            <person name="Strittmatter M."/>
            <person name="Tonon T."/>
            <person name="Tregear J.W."/>
            <person name="Valentin K."/>
            <person name="von Dassow P."/>
            <person name="Yamagishi T."/>
            <person name="Van de Peer Y."/>
            <person name="Wincker P."/>
        </authorList>
    </citation>
    <scope>NUCLEOTIDE SEQUENCE [LARGE SCALE GENOMIC DNA]</scope>
    <source>
        <strain evidence="4">Ec32 / CCAP1310/4</strain>
    </source>
</reference>
<dbReference type="SMART" id="SM00219">
    <property type="entry name" value="TyrKc"/>
    <property type="match status" value="1"/>
</dbReference>
<protein>
    <submittedName>
        <fullName evidence="3">N/a (Partial)</fullName>
    </submittedName>
</protein>
<dbReference type="InterPro" id="IPR020635">
    <property type="entry name" value="Tyr_kinase_cat_dom"/>
</dbReference>
<dbReference type="InParanoid" id="D8LJ41"/>
<organism evidence="3 4">
    <name type="scientific">Ectocarpus siliculosus</name>
    <name type="common">Brown alga</name>
    <name type="synonym">Conferva siliculosa</name>
    <dbReference type="NCBI Taxonomy" id="2880"/>
    <lineage>
        <taxon>Eukaryota</taxon>
        <taxon>Sar</taxon>
        <taxon>Stramenopiles</taxon>
        <taxon>Ochrophyta</taxon>
        <taxon>PX clade</taxon>
        <taxon>Phaeophyceae</taxon>
        <taxon>Ectocarpales</taxon>
        <taxon>Ectocarpaceae</taxon>
        <taxon>Ectocarpus</taxon>
    </lineage>
</organism>
<dbReference type="Proteomes" id="UP000002630">
    <property type="component" value="Linkage Group LG15"/>
</dbReference>